<proteinExistence type="predicted"/>
<organism evidence="2 3">
    <name type="scientific">Janibacter hoylei PVAS-1</name>
    <dbReference type="NCBI Taxonomy" id="1210046"/>
    <lineage>
        <taxon>Bacteria</taxon>
        <taxon>Bacillati</taxon>
        <taxon>Actinomycetota</taxon>
        <taxon>Actinomycetes</taxon>
        <taxon>Micrococcales</taxon>
        <taxon>Intrasporangiaceae</taxon>
        <taxon>Janibacter</taxon>
    </lineage>
</organism>
<dbReference type="OrthoDB" id="9803287at2"/>
<dbReference type="SUPFAM" id="SSF54637">
    <property type="entry name" value="Thioesterase/thiol ester dehydrase-isomerase"/>
    <property type="match status" value="1"/>
</dbReference>
<evidence type="ECO:0008006" key="4">
    <source>
        <dbReference type="Google" id="ProtNLM"/>
    </source>
</evidence>
<gene>
    <name evidence="2" type="ORF">B277_12746</name>
</gene>
<dbReference type="Proteomes" id="UP000004474">
    <property type="component" value="Unassembled WGS sequence"/>
</dbReference>
<protein>
    <recommendedName>
        <fullName evidence="4">Thioesterase</fullName>
    </recommendedName>
</protein>
<evidence type="ECO:0000313" key="3">
    <source>
        <dbReference type="Proteomes" id="UP000004474"/>
    </source>
</evidence>
<dbReference type="STRING" id="1210046.B277_12746"/>
<dbReference type="eggNOG" id="COG0824">
    <property type="taxonomic scope" value="Bacteria"/>
</dbReference>
<dbReference type="AlphaFoldDB" id="K1DV88"/>
<dbReference type="Pfam" id="PF13279">
    <property type="entry name" value="4HBT_2"/>
    <property type="match status" value="1"/>
</dbReference>
<dbReference type="InterPro" id="IPR029069">
    <property type="entry name" value="HotDog_dom_sf"/>
</dbReference>
<evidence type="ECO:0000313" key="2">
    <source>
        <dbReference type="EMBL" id="EKA60440.1"/>
    </source>
</evidence>
<dbReference type="EMBL" id="ALWX01000059">
    <property type="protein sequence ID" value="EKA60440.1"/>
    <property type="molecule type" value="Genomic_DNA"/>
</dbReference>
<reference evidence="2 3" key="1">
    <citation type="journal article" date="2012" name="J. Bacteriol.">
        <title>Genome Sequence of Janibacter hoylei MTCC8307, Isolated from the Stratospheric Air.</title>
        <authorList>
            <person name="Pawar S.P."/>
            <person name="Dhotre D.P."/>
            <person name="Shetty S.A."/>
            <person name="Chowdhury S.P."/>
            <person name="Chaudhari B.L."/>
            <person name="Shouche Y.S."/>
        </authorList>
    </citation>
    <scope>NUCLEOTIDE SEQUENCE [LARGE SCALE GENOMIC DNA]</scope>
    <source>
        <strain evidence="2 3">PVAS-1</strain>
    </source>
</reference>
<name>K1DV88_9MICO</name>
<dbReference type="Gene3D" id="3.10.129.10">
    <property type="entry name" value="Hotdog Thioesterase"/>
    <property type="match status" value="1"/>
</dbReference>
<dbReference type="PATRIC" id="fig|1210046.3.peg.2452"/>
<feature type="compositionally biased region" description="Polar residues" evidence="1">
    <location>
        <begin position="198"/>
        <end position="211"/>
    </location>
</feature>
<evidence type="ECO:0000256" key="1">
    <source>
        <dbReference type="SAM" id="MobiDB-lite"/>
    </source>
</evidence>
<comment type="caution">
    <text evidence="2">The sequence shown here is derived from an EMBL/GenBank/DDBJ whole genome shotgun (WGS) entry which is preliminary data.</text>
</comment>
<dbReference type="CDD" id="cd00586">
    <property type="entry name" value="4HBT"/>
    <property type="match status" value="1"/>
</dbReference>
<feature type="region of interest" description="Disordered" evidence="1">
    <location>
        <begin position="198"/>
        <end position="228"/>
    </location>
</feature>
<feature type="region of interest" description="Disordered" evidence="1">
    <location>
        <begin position="143"/>
        <end position="169"/>
    </location>
</feature>
<accession>K1DV88</accession>
<sequence>MTTAAPPPSIQEVLALPAVIVETAPPEWEDVNGHVNVARYYDLHLRGAEAALTALGVDDAYRAETGWSIFSVEQHLRFLGEVHVGHEVSVHLRWVARGDKVMHAISFVVDRTTGQVANLLEVLEAHVDLTTRRACAWAPHDRRADRRARGGPRGTALAGPDVRGHRGQALKRPIDSATRIGLSMPSASTVRVVTTLTAPGPVSSTDVSSATRRMRESTGSGWMKRTLS</sequence>